<dbReference type="Proteomes" id="UP000041254">
    <property type="component" value="Unassembled WGS sequence"/>
</dbReference>
<feature type="region of interest" description="Disordered" evidence="1">
    <location>
        <begin position="989"/>
        <end position="1215"/>
    </location>
</feature>
<dbReference type="VEuPathDB" id="CryptoDB:Vbra_13557"/>
<dbReference type="Gene3D" id="3.50.4.10">
    <property type="entry name" value="Hepatocyte Growth Factor"/>
    <property type="match status" value="2"/>
</dbReference>
<dbReference type="OrthoDB" id="435980at2759"/>
<keyword evidence="2" id="KW-1133">Transmembrane helix</keyword>
<evidence type="ECO:0000256" key="2">
    <source>
        <dbReference type="SAM" id="Phobius"/>
    </source>
</evidence>
<feature type="transmembrane region" description="Helical" evidence="2">
    <location>
        <begin position="475"/>
        <end position="508"/>
    </location>
</feature>
<feature type="compositionally biased region" description="Basic and acidic residues" evidence="1">
    <location>
        <begin position="1189"/>
        <end position="1210"/>
    </location>
</feature>
<accession>A0A0G4EV77</accession>
<dbReference type="SUPFAM" id="SSF47473">
    <property type="entry name" value="EF-hand"/>
    <property type="match status" value="1"/>
</dbReference>
<feature type="transmembrane region" description="Helical" evidence="2">
    <location>
        <begin position="515"/>
        <end position="538"/>
    </location>
</feature>
<dbReference type="Pfam" id="PF14295">
    <property type="entry name" value="PAN_4"/>
    <property type="match status" value="3"/>
</dbReference>
<keyword evidence="5" id="KW-1185">Reference proteome</keyword>
<dbReference type="InParanoid" id="A0A0G4EV77"/>
<keyword evidence="2" id="KW-0472">Membrane</keyword>
<reference evidence="4 5" key="1">
    <citation type="submission" date="2014-11" db="EMBL/GenBank/DDBJ databases">
        <authorList>
            <person name="Zhu J."/>
            <person name="Qi W."/>
            <person name="Song R."/>
        </authorList>
    </citation>
    <scope>NUCLEOTIDE SEQUENCE [LARGE SCALE GENOMIC DNA]</scope>
</reference>
<dbReference type="InterPro" id="IPR011992">
    <property type="entry name" value="EF-hand-dom_pair"/>
</dbReference>
<dbReference type="PANTHER" id="PTHR48125:SF12">
    <property type="entry name" value="AT HOOK TRANSCRIPTION FACTOR FAMILY-RELATED"/>
    <property type="match status" value="1"/>
</dbReference>
<sequence length="1511" mass="166561">MGDVVVYIKFDVVVSFVLIYSCIVGRVHSYTTGWPEDVECAPDGNRANVCFQPGRATVPPPRENASCYEWDYNIPDNNISEPITVSAIGVTDNVFEISSIGVDVNALGHMVSRPYDCQRGCQVYDRCNAWTFTRPGGCFLKSSDEGKVYQPEEKTESGIENWYVSGAKYSMDCTPQGALVSPCYEYNMMCLFPNSRHHYQQGVENVTVEECHNLCREIPACMAFTHFDRFPRNGRIVRNVCRICGQKDRKICAPGAVMGWVEGHDCGPVPGTTWPPPPVPPLNRDGLHNMPADPSRYWGLPKEPNAWATGKKGTAEERSFQRGDIGAPPFLTKPLNYSVRANDEVRVGIANCGCYQFGVQPDPETSTIVANIDLLTYPPVSCQELCVEEPECEAFTSTSYKCLLWKDVTQWRLDQVEPIVISGPRLCPTTLIEQGYACSLDHYRAKFSSLSLLMLRIPKISMPYGESCPTQINPYVFVFIMAACLLVFMAYGYALGTIAHVAFVVSLFRVNYIGMLFWAACGHFLAMVLFNEVIVVLYNVSWVTSHPSYAQTFSRLRIRRGFTRTASKLSDSTTIAATQRDQQLNQPPMVKKTVSFVDHLAEPPNTDDTEGGDLESNKAANDDIASFCPSFDFSALSSDAVFGPWDTQVGKHAGDLALPEEVTESAPPEIDSSPTTASRKLTEVATPLGAQAADVPLGACFMLDRPTGDLAVRPPRRPVGGGYVPVEHPHTKPQPDSSPIRMHVRRDVRLSVHGRPLSPPRGNNVRSTTPPAKLTLTAALGPLPKAPARSSAPPAASQGRRDRPATAAGRYGGRDKANRDMVLPQLRVPQPAGAPELYVNKIDVEGVDGRNPAVQQAYNRLAPFDPINQPKLSQHKPPFLSRNANVSPNVSVSPPSQSPMPVFSPLPFPTIAPGSPNIQYHVPASYNRVEAKTSPPMLSRVKMPIVMPPPAGWMPRKEPVPVEETKDETEGEQELPMFGRDNVIATIAEPPDEPMTEQQPEAAQQRDEDMLPPKRGEEGDMDINYVPSGDEPEEVTIEEPSSLAVGFEAVGEPEEDEAMDEDEAMVEDDVEDYANKSRRSSGRRNLFRQNTTLKRAFSDTLISVIDGKASGEGQGGEEEGEDEGDELEAEEEAPGPLVRKFKSYQSMRTGIKSPTASTTQSRRPSGQQEGEGEAEREGEGEPPAEAEGMVERPESSFRPGDLVESRRGSDSRSMGLKSMYSKAESLYSHWDRSEYDETEDQVQLAAGRARRGAAQQEVTTDSVKMLFDLFADRDGWLNVSAFLRLIREADLLDPYRCNRDDVEKIFKQLRDRFSGELDYPRFIKGLRSVAEQLGIPEHIAKAQAMAAFYKKIPKRKAAPPPPTDAGVRKPMASPKQPAAAAAAAAAKVRSPPTNIPSPPEDVNQTGDGKSVVRRPKAPRAPRVVRRHSHDYDQPQPKIDNSRFRKKEGLMDAILQDMAQSCALMQWQAPNVEALKARRMTKAKEAAEAAQARRGSLAVLQDKIADLQRIDE</sequence>
<dbReference type="EMBL" id="CDMY01000321">
    <property type="protein sequence ID" value="CEM02248.1"/>
    <property type="molecule type" value="Genomic_DNA"/>
</dbReference>
<feature type="compositionally biased region" description="Polar residues" evidence="1">
    <location>
        <begin position="1143"/>
        <end position="1165"/>
    </location>
</feature>
<protein>
    <recommendedName>
        <fullName evidence="3">Apple domain-containing protein</fullName>
    </recommendedName>
</protein>
<feature type="region of interest" description="Disordered" evidence="1">
    <location>
        <begin position="781"/>
        <end position="820"/>
    </location>
</feature>
<organism evidence="4 5">
    <name type="scientific">Vitrella brassicaformis (strain CCMP3155)</name>
    <dbReference type="NCBI Taxonomy" id="1169540"/>
    <lineage>
        <taxon>Eukaryota</taxon>
        <taxon>Sar</taxon>
        <taxon>Alveolata</taxon>
        <taxon>Colpodellida</taxon>
        <taxon>Vitrellaceae</taxon>
        <taxon>Vitrella</taxon>
    </lineage>
</organism>
<feature type="region of interest" description="Disordered" evidence="1">
    <location>
        <begin position="752"/>
        <end position="771"/>
    </location>
</feature>
<dbReference type="SUPFAM" id="SSF57414">
    <property type="entry name" value="Hairpin loop containing domain-like"/>
    <property type="match status" value="1"/>
</dbReference>
<proteinExistence type="predicted"/>
<dbReference type="InterPro" id="IPR003609">
    <property type="entry name" value="Pan_app"/>
</dbReference>
<dbReference type="PANTHER" id="PTHR48125">
    <property type="entry name" value="LP07818P1"/>
    <property type="match status" value="1"/>
</dbReference>
<feature type="compositionally biased region" description="Acidic residues" evidence="1">
    <location>
        <begin position="1115"/>
        <end position="1133"/>
    </location>
</feature>
<feature type="domain" description="Apple" evidence="3">
    <location>
        <begin position="103"/>
        <end position="137"/>
    </location>
</feature>
<feature type="compositionally biased region" description="Basic and acidic residues" evidence="1">
    <location>
        <begin position="1004"/>
        <end position="1018"/>
    </location>
</feature>
<feature type="compositionally biased region" description="Acidic residues" evidence="1">
    <location>
        <begin position="1051"/>
        <end position="1072"/>
    </location>
</feature>
<evidence type="ECO:0000259" key="3">
    <source>
        <dbReference type="Pfam" id="PF14295"/>
    </source>
</evidence>
<name>A0A0G4EV77_VITBC</name>
<feature type="compositionally biased region" description="Basic residues" evidence="1">
    <location>
        <begin position="1076"/>
        <end position="1086"/>
    </location>
</feature>
<feature type="compositionally biased region" description="Low complexity" evidence="1">
    <location>
        <begin position="781"/>
        <end position="797"/>
    </location>
</feature>
<feature type="compositionally biased region" description="Basic residues" evidence="1">
    <location>
        <begin position="1411"/>
        <end position="1428"/>
    </location>
</feature>
<gene>
    <name evidence="4" type="ORF">Vbra_13557</name>
</gene>
<keyword evidence="2" id="KW-0812">Transmembrane</keyword>
<feature type="domain" description="Apple" evidence="3">
    <location>
        <begin position="199"/>
        <end position="226"/>
    </location>
</feature>
<feature type="region of interest" description="Disordered" evidence="1">
    <location>
        <begin position="1354"/>
        <end position="1439"/>
    </location>
</feature>
<evidence type="ECO:0000256" key="1">
    <source>
        <dbReference type="SAM" id="MobiDB-lite"/>
    </source>
</evidence>
<feature type="domain" description="Apple" evidence="3">
    <location>
        <begin position="371"/>
        <end position="396"/>
    </location>
</feature>
<evidence type="ECO:0000313" key="5">
    <source>
        <dbReference type="Proteomes" id="UP000041254"/>
    </source>
</evidence>
<evidence type="ECO:0000313" key="4">
    <source>
        <dbReference type="EMBL" id="CEM02248.1"/>
    </source>
</evidence>